<feature type="transmembrane region" description="Helical" evidence="10">
    <location>
        <begin position="234"/>
        <end position="260"/>
    </location>
</feature>
<dbReference type="InterPro" id="IPR002528">
    <property type="entry name" value="MATE_fam"/>
</dbReference>
<dbReference type="Proteomes" id="UP000649151">
    <property type="component" value="Unassembled WGS sequence"/>
</dbReference>
<proteinExistence type="inferred from homology"/>
<evidence type="ECO:0000313" key="12">
    <source>
        <dbReference type="Proteomes" id="UP000649151"/>
    </source>
</evidence>
<dbReference type="CDD" id="cd13143">
    <property type="entry name" value="MATE_MepA_like"/>
    <property type="match status" value="1"/>
</dbReference>
<dbReference type="EMBL" id="JACOQK010000001">
    <property type="protein sequence ID" value="MBC5787304.1"/>
    <property type="molecule type" value="Genomic_DNA"/>
</dbReference>
<feature type="transmembrane region" description="Helical" evidence="10">
    <location>
        <begin position="390"/>
        <end position="409"/>
    </location>
</feature>
<dbReference type="PANTHER" id="PTHR43823:SF3">
    <property type="entry name" value="MULTIDRUG EXPORT PROTEIN MEPA"/>
    <property type="match status" value="1"/>
</dbReference>
<evidence type="ECO:0000256" key="5">
    <source>
        <dbReference type="ARBA" id="ARBA00022475"/>
    </source>
</evidence>
<evidence type="ECO:0000256" key="9">
    <source>
        <dbReference type="ARBA" id="ARBA00023251"/>
    </source>
</evidence>
<feature type="transmembrane region" description="Helical" evidence="10">
    <location>
        <begin position="357"/>
        <end position="378"/>
    </location>
</feature>
<feature type="transmembrane region" description="Helical" evidence="10">
    <location>
        <begin position="190"/>
        <end position="213"/>
    </location>
</feature>
<evidence type="ECO:0000256" key="4">
    <source>
        <dbReference type="ARBA" id="ARBA00022448"/>
    </source>
</evidence>
<comment type="caution">
    <text evidence="11">The sequence shown here is derived from an EMBL/GenBank/DDBJ whole genome shotgun (WGS) entry which is preliminary data.</text>
</comment>
<feature type="transmembrane region" description="Helical" evidence="10">
    <location>
        <begin position="133"/>
        <end position="155"/>
    </location>
</feature>
<dbReference type="Pfam" id="PF01554">
    <property type="entry name" value="MatE"/>
    <property type="match status" value="2"/>
</dbReference>
<accession>A0ABR7IQH2</accession>
<dbReference type="PIRSF" id="PIRSF006603">
    <property type="entry name" value="DinF"/>
    <property type="match status" value="1"/>
</dbReference>
<keyword evidence="8 10" id="KW-0472">Membrane</keyword>
<comment type="subcellular location">
    <subcellularLocation>
        <location evidence="1">Cell membrane</location>
        <topology evidence="1">Multi-pass membrane protein</topology>
    </subcellularLocation>
</comment>
<evidence type="ECO:0000256" key="3">
    <source>
        <dbReference type="ARBA" id="ARBA00022106"/>
    </source>
</evidence>
<comment type="similarity">
    <text evidence="2">Belongs to the multi antimicrobial extrusion (MATE) (TC 2.A.66.1) family. MepA subfamily.</text>
</comment>
<evidence type="ECO:0000256" key="8">
    <source>
        <dbReference type="ARBA" id="ARBA00023136"/>
    </source>
</evidence>
<dbReference type="InterPro" id="IPR051327">
    <property type="entry name" value="MATE_MepA_subfamily"/>
</dbReference>
<feature type="transmembrane region" description="Helical" evidence="10">
    <location>
        <begin position="415"/>
        <end position="433"/>
    </location>
</feature>
<dbReference type="InterPro" id="IPR048279">
    <property type="entry name" value="MdtK-like"/>
</dbReference>
<sequence>MNNTELVKNPTKSFAKYVSLNVLSMFCFSLYILADTFFVANGIGSQGIVALNLALPIYSVLNGAGLMIGIGGGTQFSIALGQKDHLTSNKVFTHAFILAISLGVIFTVIGAGFPEQLATLLGAHENVMELTSIYIRTVFSFSIVFILNNCLLAFIRNDGNPNLAMIAMLCGSFSNIILDYVFVFPCQMGMFGAALATGGSPVISLIILSTHFLRKKNGFRLTRCKLMLQRFGKILSNGLATFVGELSSGSVILLFNYVILDLTGDMGVAAYGIIANIALVCLSIYNGIGQGIQPIVSYNYGAGKTKNVKRTLWMALTVALGFGVLFYLSGLFFSSGIIAAFNREGSQELIQLATRGIHIYFIGFLFMGLNIACTSFFASMAHARQSFLISMLRGFILIVPLVLVLPRLWQMDGVWWTVPIAEIVTFLIAALIAKSSIRTMEQNAQFTEQEMDLS</sequence>
<keyword evidence="9" id="KW-0046">Antibiotic resistance</keyword>
<organism evidence="11 12">
    <name type="scientific">Clostridium facile</name>
    <dbReference type="NCBI Taxonomy" id="2763035"/>
    <lineage>
        <taxon>Bacteria</taxon>
        <taxon>Bacillati</taxon>
        <taxon>Bacillota</taxon>
        <taxon>Clostridia</taxon>
        <taxon>Eubacteriales</taxon>
        <taxon>Clostridiaceae</taxon>
        <taxon>Clostridium</taxon>
    </lineage>
</organism>
<feature type="transmembrane region" description="Helical" evidence="10">
    <location>
        <begin position="20"/>
        <end position="43"/>
    </location>
</feature>
<keyword evidence="6 10" id="KW-0812">Transmembrane</keyword>
<evidence type="ECO:0000256" key="1">
    <source>
        <dbReference type="ARBA" id="ARBA00004651"/>
    </source>
</evidence>
<dbReference type="RefSeq" id="WP_186996317.1">
    <property type="nucleotide sequence ID" value="NZ_JACOQK010000001.1"/>
</dbReference>
<keyword evidence="5" id="KW-1003">Cell membrane</keyword>
<keyword evidence="12" id="KW-1185">Reference proteome</keyword>
<keyword evidence="4" id="KW-0813">Transport</keyword>
<gene>
    <name evidence="11" type="ORF">H8Z77_04585</name>
</gene>
<name>A0ABR7IQH2_9CLOT</name>
<feature type="transmembrane region" description="Helical" evidence="10">
    <location>
        <begin position="312"/>
        <end position="337"/>
    </location>
</feature>
<dbReference type="InterPro" id="IPR045070">
    <property type="entry name" value="MATE_MepA-like"/>
</dbReference>
<evidence type="ECO:0000256" key="2">
    <source>
        <dbReference type="ARBA" id="ARBA00008417"/>
    </source>
</evidence>
<evidence type="ECO:0000256" key="6">
    <source>
        <dbReference type="ARBA" id="ARBA00022692"/>
    </source>
</evidence>
<evidence type="ECO:0000256" key="7">
    <source>
        <dbReference type="ARBA" id="ARBA00022989"/>
    </source>
</evidence>
<evidence type="ECO:0000313" key="11">
    <source>
        <dbReference type="EMBL" id="MBC5787304.1"/>
    </source>
</evidence>
<evidence type="ECO:0000256" key="10">
    <source>
        <dbReference type="SAM" id="Phobius"/>
    </source>
</evidence>
<dbReference type="PANTHER" id="PTHR43823">
    <property type="entry name" value="SPORULATION PROTEIN YKVU"/>
    <property type="match status" value="1"/>
</dbReference>
<protein>
    <recommendedName>
        <fullName evidence="3">Multidrug export protein MepA</fullName>
    </recommendedName>
</protein>
<feature type="transmembrane region" description="Helical" evidence="10">
    <location>
        <begin position="162"/>
        <end position="184"/>
    </location>
</feature>
<feature type="transmembrane region" description="Helical" evidence="10">
    <location>
        <begin position="91"/>
        <end position="113"/>
    </location>
</feature>
<feature type="transmembrane region" description="Helical" evidence="10">
    <location>
        <begin position="266"/>
        <end position="285"/>
    </location>
</feature>
<keyword evidence="7 10" id="KW-1133">Transmembrane helix</keyword>
<feature type="transmembrane region" description="Helical" evidence="10">
    <location>
        <begin position="49"/>
        <end position="70"/>
    </location>
</feature>
<reference evidence="11 12" key="1">
    <citation type="submission" date="2020-08" db="EMBL/GenBank/DDBJ databases">
        <title>Genome public.</title>
        <authorList>
            <person name="Liu C."/>
            <person name="Sun Q."/>
        </authorList>
    </citation>
    <scope>NUCLEOTIDE SEQUENCE [LARGE SCALE GENOMIC DNA]</scope>
    <source>
        <strain evidence="11 12">NSJ-27</strain>
    </source>
</reference>